<dbReference type="InterPro" id="IPR017803">
    <property type="entry name" value="CHP03437_C"/>
</dbReference>
<organism evidence="3">
    <name type="scientific">Solibacter usitatus (strain Ellin6076)</name>
    <dbReference type="NCBI Taxonomy" id="234267"/>
    <lineage>
        <taxon>Bacteria</taxon>
        <taxon>Pseudomonadati</taxon>
        <taxon>Acidobacteriota</taxon>
        <taxon>Terriglobia</taxon>
        <taxon>Bryobacterales</taxon>
        <taxon>Solibacteraceae</taxon>
        <taxon>Candidatus Solibacter</taxon>
    </lineage>
</organism>
<evidence type="ECO:0000259" key="2">
    <source>
        <dbReference type="Pfam" id="PF19190"/>
    </source>
</evidence>
<dbReference type="KEGG" id="sus:Acid_6175"/>
<dbReference type="HOGENOM" id="CLU_260003_0_0_0"/>
<protein>
    <recommendedName>
        <fullName evidence="2">BACON domain-containing protein</fullName>
    </recommendedName>
</protein>
<feature type="domain" description="BACON" evidence="2">
    <location>
        <begin position="28"/>
        <end position="114"/>
    </location>
</feature>
<keyword evidence="1" id="KW-0732">Signal</keyword>
<feature type="chain" id="PRO_5004162574" description="BACON domain-containing protein" evidence="1">
    <location>
        <begin position="25"/>
        <end position="1319"/>
    </location>
</feature>
<feature type="domain" description="BACON" evidence="2">
    <location>
        <begin position="879"/>
        <end position="966"/>
    </location>
</feature>
<feature type="signal peptide" evidence="1">
    <location>
        <begin position="1"/>
        <end position="24"/>
    </location>
</feature>
<dbReference type="Gene3D" id="2.60.40.3170">
    <property type="match status" value="1"/>
</dbReference>
<proteinExistence type="predicted"/>
<dbReference type="InterPro" id="IPR013783">
    <property type="entry name" value="Ig-like_fold"/>
</dbReference>
<dbReference type="NCBIfam" id="TIGR03437">
    <property type="entry name" value="Soli_cterm"/>
    <property type="match status" value="1"/>
</dbReference>
<feature type="domain" description="BACON" evidence="2">
    <location>
        <begin position="775"/>
        <end position="861"/>
    </location>
</feature>
<feature type="domain" description="BACON" evidence="2">
    <location>
        <begin position="983"/>
        <end position="1070"/>
    </location>
</feature>
<feature type="domain" description="BACON" evidence="2">
    <location>
        <begin position="441"/>
        <end position="520"/>
    </location>
</feature>
<feature type="domain" description="BACON" evidence="2">
    <location>
        <begin position="322"/>
        <end position="422"/>
    </location>
</feature>
<evidence type="ECO:0000313" key="3">
    <source>
        <dbReference type="EMBL" id="ABJ87101.1"/>
    </source>
</evidence>
<dbReference type="InParanoid" id="Q01TB9"/>
<dbReference type="STRING" id="234267.Acid_6175"/>
<dbReference type="Pfam" id="PF19190">
    <property type="entry name" value="BACON_2"/>
    <property type="match status" value="7"/>
</dbReference>
<name>Q01TB9_SOLUE</name>
<dbReference type="InterPro" id="IPR046940">
    <property type="entry name" value="TPPII_Ig-like_sf"/>
</dbReference>
<sequence length="1319" mass="128203" precursor="true">MKLKSALVGSILSLLVLGSLSSLGAQSLAVDKSSLSLSAQQGGAAVSQTLTVTGSSNGLAFSASSNASWLKVSPTSATTPTTLTVTADPTGLGLGAVQGSITIAGANSLIIPVTFTVSGVSGQTLTADKTSLAFIGQLAGAVTAAQTVTVSSATPGQPFTVQTNASWLKVSPTSGSTPTTLSVTADPTGLAAGTLNATLTISGINTIQIPVSFTIGSLGVSPQSIQFLYTLNGSFPTAQILSLTGNSVGFTASLSTTSGGSWLQVFPTTGTTPTTLSVIVNTAVLPNLAAGTYNGTITITPTNQAPIAVPVTLTVSGAPAVTVNPAALTFNFQTGQANPASQNVTVTVTPAQQLAYSVTGTVDSNVQGKNWIAVLPSGITSAQGTSTFAVSVDPSTLPVGTYTGKITIQSQGNPGTLTIPVTLVVSSLPLLNVPSAALNFTYQVGSGAPAAQPVTVTATSGTPNYTITAASTPAGWLKVSSAAGTVPTPFNVSVDPTGLGKGTYTGTVTVTGVGTGNGAQQIPVNLTVTNDPIITASLGGCAIPTLNCSLSIPFQIGGTNNPGATTLAVNSSTGATLSYTVTPATASCGGNWLLVNGSTSAASGTTASSVALSAATTGIAAGTTCTGTVTISATNVATGLATPNSPVTIPVTLTVSSAAQLVATPSLGYTFTVPVGGQASPSQPLNLTSTGTDQLNYAITFTPDLGGNWLSLNTTSGVTPGSVILTATPSNLLAVGTYTGTLKITATGPGGAAANATAAAPFTIPVVLTLTAGTLVVNPASLTFTQTLGGAAPANQTVQITSNGQPLNYVAVAANPGTVQWLTVSGTTTGQTPGSVTVAVDGSNLSAGTYNGTITVTAPGASNTPLTLPVTLTVAPGTISASPTSLNFSQVAGGTAPAAQSVAVSSTPASLHYTVSTATKDGGTWLSATPASGTTNSNVQVSVNAGSLAPGSYSGTVTITSAGAGGSPLSIPVTFSVTAAATLSASPASVTFNYISGTPNPAAQTVQVTSSGANAPFTVTSSTKDGATWLAATPTSGTTPATLSIQVTPANLAAGTYSGTVTVTSSSSLTPLLIPVNLTVTAIPAPVINAIGNAASYGVGAVSPGENIVIFGTNVGPTPLANGTVTAGAFTTTAGNTQVLFDGVAAPVLYASAGQTSVMVPYGVAGRATTTVVVSYQGVKSAGVTFNVVATSPGIYTLNQSGTGPGAILNQDLLTVPTPSTPAPKGSAVAVYMTGEGLTIGNADGAIATSLKSPVASVTATVGGVPAQVLYAGTSPGIVNGVMQVNVLIPAGAPSGNAVPIVITVGTASSQSGVTLAIQ</sequence>
<dbReference type="Gene3D" id="2.60.40.10">
    <property type="entry name" value="Immunoglobulins"/>
    <property type="match status" value="5"/>
</dbReference>
<gene>
    <name evidence="3" type="ordered locus">Acid_6175</name>
</gene>
<dbReference type="eggNOG" id="COG1470">
    <property type="taxonomic scope" value="Bacteria"/>
</dbReference>
<feature type="domain" description="BACON" evidence="2">
    <location>
        <begin position="125"/>
        <end position="211"/>
    </location>
</feature>
<accession>Q01TB9</accession>
<reference evidence="3" key="1">
    <citation type="submission" date="2006-10" db="EMBL/GenBank/DDBJ databases">
        <title>Complete sequence of Solibacter usitatus Ellin6076.</title>
        <authorList>
            <consortium name="US DOE Joint Genome Institute"/>
            <person name="Copeland A."/>
            <person name="Lucas S."/>
            <person name="Lapidus A."/>
            <person name="Barry K."/>
            <person name="Detter J.C."/>
            <person name="Glavina del Rio T."/>
            <person name="Hammon N."/>
            <person name="Israni S."/>
            <person name="Dalin E."/>
            <person name="Tice H."/>
            <person name="Pitluck S."/>
            <person name="Thompson L.S."/>
            <person name="Brettin T."/>
            <person name="Bruce D."/>
            <person name="Han C."/>
            <person name="Tapia R."/>
            <person name="Gilna P."/>
            <person name="Schmutz J."/>
            <person name="Larimer F."/>
            <person name="Land M."/>
            <person name="Hauser L."/>
            <person name="Kyrpides N."/>
            <person name="Mikhailova N."/>
            <person name="Janssen P.H."/>
            <person name="Kuske C.R."/>
            <person name="Richardson P."/>
        </authorList>
    </citation>
    <scope>NUCLEOTIDE SEQUENCE</scope>
    <source>
        <strain evidence="3">Ellin6076</strain>
    </source>
</reference>
<dbReference type="EMBL" id="CP000473">
    <property type="protein sequence ID" value="ABJ87101.1"/>
    <property type="molecule type" value="Genomic_DNA"/>
</dbReference>
<dbReference type="InterPro" id="IPR024361">
    <property type="entry name" value="BACON"/>
</dbReference>
<evidence type="ECO:0000256" key="1">
    <source>
        <dbReference type="SAM" id="SignalP"/>
    </source>
</evidence>